<gene>
    <name evidence="1" type="ORF">DLSSTS7063_03181</name>
</gene>
<accession>A0A564UVA0</accession>
<organism evidence="1 2">
    <name type="scientific">Dorea longicatena</name>
    <dbReference type="NCBI Taxonomy" id="88431"/>
    <lineage>
        <taxon>Bacteria</taxon>
        <taxon>Bacillati</taxon>
        <taxon>Bacillota</taxon>
        <taxon>Clostridia</taxon>
        <taxon>Lachnospirales</taxon>
        <taxon>Lachnospiraceae</taxon>
        <taxon>Dorea</taxon>
    </lineage>
</organism>
<evidence type="ECO:0000313" key="2">
    <source>
        <dbReference type="Proteomes" id="UP000398619"/>
    </source>
</evidence>
<evidence type="ECO:0008006" key="3">
    <source>
        <dbReference type="Google" id="ProtNLM"/>
    </source>
</evidence>
<dbReference type="AlphaFoldDB" id="A0A564UVA0"/>
<dbReference type="EMBL" id="CABHNM010000079">
    <property type="protein sequence ID" value="VUX23369.1"/>
    <property type="molecule type" value="Genomic_DNA"/>
</dbReference>
<dbReference type="Proteomes" id="UP000398619">
    <property type="component" value="Unassembled WGS sequence"/>
</dbReference>
<protein>
    <recommendedName>
        <fullName evidence="3">Transposase</fullName>
    </recommendedName>
</protein>
<reference evidence="1 2" key="1">
    <citation type="submission" date="2019-07" db="EMBL/GenBank/DDBJ databases">
        <authorList>
            <person name="Hibberd C M."/>
            <person name="Gehrig L. J."/>
            <person name="Chang H.-W."/>
            <person name="Venkatesh S."/>
        </authorList>
    </citation>
    <scope>NUCLEOTIDE SEQUENCE [LARGE SCALE GENOMIC DNA]</scope>
    <source>
        <strain evidence="1">Dorea_longicatena_SSTS_Bg7063</strain>
    </source>
</reference>
<proteinExistence type="predicted"/>
<evidence type="ECO:0000313" key="1">
    <source>
        <dbReference type="EMBL" id="VUX23369.1"/>
    </source>
</evidence>
<sequence length="53" mass="6216">MAYADRANIRLRSRYYKFIRHGKKKNVAVAATARKLACFVWGMMTDNISYRMA</sequence>
<name>A0A564UVA0_9FIRM</name>